<name>A0A1H3IZQ8_9ACTN</name>
<accession>A0A1H3IZQ8</accession>
<evidence type="ECO:0000313" key="2">
    <source>
        <dbReference type="EMBL" id="SDY33132.1"/>
    </source>
</evidence>
<feature type="region of interest" description="Disordered" evidence="1">
    <location>
        <begin position="36"/>
        <end position="72"/>
    </location>
</feature>
<organism evidence="2 3">
    <name type="scientific">Geodermatophilus africanus</name>
    <dbReference type="NCBI Taxonomy" id="1137993"/>
    <lineage>
        <taxon>Bacteria</taxon>
        <taxon>Bacillati</taxon>
        <taxon>Actinomycetota</taxon>
        <taxon>Actinomycetes</taxon>
        <taxon>Geodermatophilales</taxon>
        <taxon>Geodermatophilaceae</taxon>
        <taxon>Geodermatophilus</taxon>
    </lineage>
</organism>
<dbReference type="EMBL" id="FNOT01000006">
    <property type="protein sequence ID" value="SDY33132.1"/>
    <property type="molecule type" value="Genomic_DNA"/>
</dbReference>
<dbReference type="AlphaFoldDB" id="A0A1H3IZQ8"/>
<proteinExistence type="predicted"/>
<dbReference type="Proteomes" id="UP000198921">
    <property type="component" value="Unassembled WGS sequence"/>
</dbReference>
<evidence type="ECO:0000256" key="1">
    <source>
        <dbReference type="SAM" id="MobiDB-lite"/>
    </source>
</evidence>
<gene>
    <name evidence="2" type="ORF">SAMN05660209_02586</name>
</gene>
<keyword evidence="3" id="KW-1185">Reference proteome</keyword>
<reference evidence="3" key="1">
    <citation type="submission" date="2016-10" db="EMBL/GenBank/DDBJ databases">
        <authorList>
            <person name="Varghese N."/>
            <person name="Submissions S."/>
        </authorList>
    </citation>
    <scope>NUCLEOTIDE SEQUENCE [LARGE SCALE GENOMIC DNA]</scope>
    <source>
        <strain evidence="3">DSM 45422</strain>
    </source>
</reference>
<protein>
    <submittedName>
        <fullName evidence="2">Uncharacterized protein</fullName>
    </submittedName>
</protein>
<evidence type="ECO:0000313" key="3">
    <source>
        <dbReference type="Proteomes" id="UP000198921"/>
    </source>
</evidence>
<sequence>MNEYVVAVLGAATDPDLAGDDAERIRERLARAGLLAPTGHARRRPDPDAVAAARAAAGRGTQLSDIVASDRA</sequence>
<feature type="compositionally biased region" description="Low complexity" evidence="1">
    <location>
        <begin position="48"/>
        <end position="60"/>
    </location>
</feature>
<dbReference type="STRING" id="1137993.SAMN05660209_02586"/>